<comment type="caution">
    <text evidence="1">The sequence shown here is derived from an EMBL/GenBank/DDBJ whole genome shotgun (WGS) entry which is preliminary data.</text>
</comment>
<proteinExistence type="predicted"/>
<dbReference type="Proteomes" id="UP000070258">
    <property type="component" value="Unassembled WGS sequence"/>
</dbReference>
<evidence type="ECO:0000313" key="1">
    <source>
        <dbReference type="EMBL" id="KXP14698.1"/>
    </source>
</evidence>
<dbReference type="RefSeq" id="WP_068569309.1">
    <property type="nucleotide sequence ID" value="NZ_LSRF01000001.1"/>
</dbReference>
<sequence>MTASLTDERCELHSLVERAKAALAYCDAERDLYVREGKDVPAFVVKRRQQLTSLIAEMSMAADDPTAATYKLRRSIAVLSNALAYGVPSPRAPRPLSLTKTTP</sequence>
<evidence type="ECO:0000313" key="2">
    <source>
        <dbReference type="Proteomes" id="UP000070258"/>
    </source>
</evidence>
<gene>
    <name evidence="1" type="ORF">AXK60_02070</name>
</gene>
<reference evidence="2" key="1">
    <citation type="submission" date="2016-02" db="EMBL/GenBank/DDBJ databases">
        <authorList>
            <person name="Wen L."/>
            <person name="He K."/>
            <person name="Yang H."/>
        </authorList>
    </citation>
    <scope>NUCLEOTIDE SEQUENCE [LARGE SCALE GENOMIC DNA]</scope>
    <source>
        <strain evidence="2">JCM 15929</strain>
    </source>
</reference>
<dbReference type="AlphaFoldDB" id="A0A138AW69"/>
<protein>
    <submittedName>
        <fullName evidence="1">Uncharacterized protein</fullName>
    </submittedName>
</protein>
<accession>A0A138AW69</accession>
<dbReference type="STRING" id="239498.AXK60_02070"/>
<name>A0A138AW69_9ACTN</name>
<dbReference type="EMBL" id="LSRF01000001">
    <property type="protein sequence ID" value="KXP14698.1"/>
    <property type="molecule type" value="Genomic_DNA"/>
</dbReference>
<organism evidence="1 2">
    <name type="scientific">Tsukamurella pseudospumae</name>
    <dbReference type="NCBI Taxonomy" id="239498"/>
    <lineage>
        <taxon>Bacteria</taxon>
        <taxon>Bacillati</taxon>
        <taxon>Actinomycetota</taxon>
        <taxon>Actinomycetes</taxon>
        <taxon>Mycobacteriales</taxon>
        <taxon>Tsukamurellaceae</taxon>
        <taxon>Tsukamurella</taxon>
    </lineage>
</organism>